<accession>A0A222P5E3</accession>
<evidence type="ECO:0000313" key="2">
    <source>
        <dbReference type="Proteomes" id="UP000201728"/>
    </source>
</evidence>
<dbReference type="AlphaFoldDB" id="A0A222P5E3"/>
<reference evidence="2" key="1">
    <citation type="submission" date="2016-07" db="EMBL/GenBank/DDBJ databases">
        <authorList>
            <person name="Florea S."/>
            <person name="Webb J.S."/>
            <person name="Jaromczyk J."/>
            <person name="Schardl C.L."/>
        </authorList>
    </citation>
    <scope>NUCLEOTIDE SEQUENCE [LARGE SCALE GENOMIC DNA]</scope>
    <source>
        <strain evidence="2">CDC-D5610</strain>
    </source>
</reference>
<organism evidence="1 2">
    <name type="scientific">Legionella clemsonensis</name>
    <dbReference type="NCBI Taxonomy" id="1867846"/>
    <lineage>
        <taxon>Bacteria</taxon>
        <taxon>Pseudomonadati</taxon>
        <taxon>Pseudomonadota</taxon>
        <taxon>Gammaproteobacteria</taxon>
        <taxon>Legionellales</taxon>
        <taxon>Legionellaceae</taxon>
        <taxon>Legionella</taxon>
    </lineage>
</organism>
<sequence length="35" mass="3979">MSKVPPDLGKTHNFLSLYTTLLVDDLGKTQKKIYL</sequence>
<keyword evidence="2" id="KW-1185">Reference proteome</keyword>
<name>A0A222P5E3_9GAMM</name>
<dbReference type="EMBL" id="CP016397">
    <property type="protein sequence ID" value="ASQ47071.1"/>
    <property type="molecule type" value="Genomic_DNA"/>
</dbReference>
<dbReference type="KEGG" id="lcd:clem_12680"/>
<evidence type="ECO:0000313" key="1">
    <source>
        <dbReference type="EMBL" id="ASQ47071.1"/>
    </source>
</evidence>
<proteinExistence type="predicted"/>
<dbReference type="Proteomes" id="UP000201728">
    <property type="component" value="Chromosome"/>
</dbReference>
<protein>
    <submittedName>
        <fullName evidence="1">Uncharacterized protein</fullName>
    </submittedName>
</protein>
<gene>
    <name evidence="1" type="ORF">clem_12680</name>
</gene>